<evidence type="ECO:0000256" key="3">
    <source>
        <dbReference type="ARBA" id="ARBA00002443"/>
    </source>
</evidence>
<comment type="caution">
    <text evidence="16">The sequence shown here is derived from an EMBL/GenBank/DDBJ whole genome shotgun (WGS) entry which is preliminary data.</text>
</comment>
<dbReference type="GO" id="GO:0070006">
    <property type="term" value="F:metalloaminopeptidase activity"/>
    <property type="evidence" value="ECO:0007669"/>
    <property type="project" value="InterPro"/>
</dbReference>
<comment type="function">
    <text evidence="3">Catalyzes the removal of a penultimate prolyl residue from the N-termini of peptides.</text>
</comment>
<evidence type="ECO:0000256" key="8">
    <source>
        <dbReference type="ARBA" id="ARBA00022723"/>
    </source>
</evidence>
<dbReference type="InterPro" id="IPR029149">
    <property type="entry name" value="Creatin/AminoP/Spt16_N"/>
</dbReference>
<evidence type="ECO:0000313" key="17">
    <source>
        <dbReference type="Proteomes" id="UP000813385"/>
    </source>
</evidence>
<keyword evidence="9" id="KW-0378">Hydrolase</keyword>
<feature type="domain" description="Aminopeptidase P N-terminal" evidence="15">
    <location>
        <begin position="67"/>
        <end position="199"/>
    </location>
</feature>
<dbReference type="InterPro" id="IPR007865">
    <property type="entry name" value="Aminopep_P_N"/>
</dbReference>
<keyword evidence="11" id="KW-0464">Manganese</keyword>
<dbReference type="GO" id="GO:0006508">
    <property type="term" value="P:proteolysis"/>
    <property type="evidence" value="ECO:0007669"/>
    <property type="project" value="UniProtKB-KW"/>
</dbReference>
<reference evidence="16" key="1">
    <citation type="journal article" date="2021" name="Nat. Commun.">
        <title>Genetic determinants of endophytism in the Arabidopsis root mycobiome.</title>
        <authorList>
            <person name="Mesny F."/>
            <person name="Miyauchi S."/>
            <person name="Thiergart T."/>
            <person name="Pickel B."/>
            <person name="Atanasova L."/>
            <person name="Karlsson M."/>
            <person name="Huettel B."/>
            <person name="Barry K.W."/>
            <person name="Haridas S."/>
            <person name="Chen C."/>
            <person name="Bauer D."/>
            <person name="Andreopoulos W."/>
            <person name="Pangilinan J."/>
            <person name="LaButti K."/>
            <person name="Riley R."/>
            <person name="Lipzen A."/>
            <person name="Clum A."/>
            <person name="Drula E."/>
            <person name="Henrissat B."/>
            <person name="Kohler A."/>
            <person name="Grigoriev I.V."/>
            <person name="Martin F.M."/>
            <person name="Hacquard S."/>
        </authorList>
    </citation>
    <scope>NUCLEOTIDE SEQUENCE</scope>
    <source>
        <strain evidence="16">MPI-CAGE-AT-0016</strain>
    </source>
</reference>
<evidence type="ECO:0000256" key="7">
    <source>
        <dbReference type="ARBA" id="ARBA00022670"/>
    </source>
</evidence>
<feature type="region of interest" description="Disordered" evidence="14">
    <location>
        <begin position="479"/>
        <end position="499"/>
    </location>
</feature>
<evidence type="ECO:0000259" key="15">
    <source>
        <dbReference type="SMART" id="SM01011"/>
    </source>
</evidence>
<keyword evidence="8" id="KW-0479">Metal-binding</keyword>
<evidence type="ECO:0000256" key="4">
    <source>
        <dbReference type="ARBA" id="ARBA00008766"/>
    </source>
</evidence>
<comment type="similarity">
    <text evidence="4">Belongs to the peptidase M24B family.</text>
</comment>
<evidence type="ECO:0000256" key="14">
    <source>
        <dbReference type="SAM" id="MobiDB-lite"/>
    </source>
</evidence>
<name>A0A8K0T952_9PEZI</name>
<evidence type="ECO:0000256" key="5">
    <source>
        <dbReference type="ARBA" id="ARBA00012574"/>
    </source>
</evidence>
<evidence type="ECO:0000256" key="6">
    <source>
        <dbReference type="ARBA" id="ARBA00022438"/>
    </source>
</evidence>
<dbReference type="Pfam" id="PF05195">
    <property type="entry name" value="AMP_N"/>
    <property type="match status" value="1"/>
</dbReference>
<proteinExistence type="inferred from homology"/>
<dbReference type="InterPro" id="IPR000994">
    <property type="entry name" value="Pept_M24"/>
</dbReference>
<dbReference type="OrthoDB" id="10261878at2759"/>
<comment type="cofactor">
    <cofactor evidence="2">
        <name>Mn(2+)</name>
        <dbReference type="ChEBI" id="CHEBI:29035"/>
    </cofactor>
</comment>
<dbReference type="PANTHER" id="PTHR43226">
    <property type="entry name" value="XAA-PRO AMINOPEPTIDASE 3"/>
    <property type="match status" value="1"/>
</dbReference>
<gene>
    <name evidence="16" type="ORF">B0T11DRAFT_125225</name>
</gene>
<feature type="compositionally biased region" description="Low complexity" evidence="14">
    <location>
        <begin position="52"/>
        <end position="66"/>
    </location>
</feature>
<feature type="region of interest" description="Disordered" evidence="14">
    <location>
        <begin position="32"/>
        <end position="74"/>
    </location>
</feature>
<dbReference type="EMBL" id="JAGPXD010000005">
    <property type="protein sequence ID" value="KAH7354193.1"/>
    <property type="molecule type" value="Genomic_DNA"/>
</dbReference>
<dbReference type="AlphaFoldDB" id="A0A8K0T952"/>
<evidence type="ECO:0000256" key="9">
    <source>
        <dbReference type="ARBA" id="ARBA00022801"/>
    </source>
</evidence>
<evidence type="ECO:0000256" key="11">
    <source>
        <dbReference type="ARBA" id="ARBA00023211"/>
    </source>
</evidence>
<dbReference type="InterPro" id="IPR036005">
    <property type="entry name" value="Creatinase/aminopeptidase-like"/>
</dbReference>
<dbReference type="Proteomes" id="UP000813385">
    <property type="component" value="Unassembled WGS sequence"/>
</dbReference>
<keyword evidence="17" id="KW-1185">Reference proteome</keyword>
<accession>A0A8K0T952</accession>
<dbReference type="Gene3D" id="3.90.230.10">
    <property type="entry name" value="Creatinase/methionine aminopeptidase superfamily"/>
    <property type="match status" value="1"/>
</dbReference>
<dbReference type="EC" id="3.4.11.9" evidence="5"/>
<evidence type="ECO:0000256" key="12">
    <source>
        <dbReference type="ARBA" id="ARBA00030849"/>
    </source>
</evidence>
<keyword evidence="7" id="KW-0645">Protease</keyword>
<comment type="catalytic activity">
    <reaction evidence="1">
        <text>Release of any N-terminal amino acid, including proline, that is linked to proline, even from a dipeptide or tripeptide.</text>
        <dbReference type="EC" id="3.4.11.9"/>
    </reaction>
</comment>
<keyword evidence="6" id="KW-0031">Aminopeptidase</keyword>
<keyword evidence="10" id="KW-0482">Metalloprotease</keyword>
<evidence type="ECO:0000256" key="13">
    <source>
        <dbReference type="ARBA" id="ARBA00032413"/>
    </source>
</evidence>
<feature type="compositionally biased region" description="Low complexity" evidence="14">
    <location>
        <begin position="479"/>
        <end position="489"/>
    </location>
</feature>
<evidence type="ECO:0000256" key="2">
    <source>
        <dbReference type="ARBA" id="ARBA00001936"/>
    </source>
</evidence>
<dbReference type="Pfam" id="PF00557">
    <property type="entry name" value="Peptidase_M24"/>
    <property type="match status" value="2"/>
</dbReference>
<dbReference type="SMART" id="SM01011">
    <property type="entry name" value="AMP_N"/>
    <property type="match status" value="1"/>
</dbReference>
<dbReference type="PANTHER" id="PTHR43226:SF3">
    <property type="entry name" value="XAA-PRO AMINOPEPTIDASE AN0832-RELATED"/>
    <property type="match status" value="1"/>
</dbReference>
<organism evidence="16 17">
    <name type="scientific">Plectosphaerella cucumerina</name>
    <dbReference type="NCBI Taxonomy" id="40658"/>
    <lineage>
        <taxon>Eukaryota</taxon>
        <taxon>Fungi</taxon>
        <taxon>Dikarya</taxon>
        <taxon>Ascomycota</taxon>
        <taxon>Pezizomycotina</taxon>
        <taxon>Sordariomycetes</taxon>
        <taxon>Hypocreomycetidae</taxon>
        <taxon>Glomerellales</taxon>
        <taxon>Plectosphaerellaceae</taxon>
        <taxon>Plectosphaerella</taxon>
    </lineage>
</organism>
<dbReference type="GO" id="GO:0030145">
    <property type="term" value="F:manganese ion binding"/>
    <property type="evidence" value="ECO:0007669"/>
    <property type="project" value="InterPro"/>
</dbReference>
<dbReference type="SUPFAM" id="SSF53092">
    <property type="entry name" value="Creatinase/prolidase N-terminal domain"/>
    <property type="match status" value="1"/>
</dbReference>
<evidence type="ECO:0000256" key="10">
    <source>
        <dbReference type="ARBA" id="ARBA00023049"/>
    </source>
</evidence>
<dbReference type="Gene3D" id="3.40.350.10">
    <property type="entry name" value="Creatinase/prolidase N-terminal domain"/>
    <property type="match status" value="1"/>
</dbReference>
<dbReference type="CDD" id="cd01087">
    <property type="entry name" value="Prolidase"/>
    <property type="match status" value="1"/>
</dbReference>
<sequence>MANVKVAWDPTVVDAFDALSIEVRVSENDSACTACARPEQKKASPTLKKKPSSSSSSSSSSSPKSKYPAKTHARKVAKELNTSNGLILLPGEPSRTYEHSDMSPPFRQRRYFYYLTGVDQPDCYITYDLVADHLTLWVPFIEARQILWYGRTPSPEDYLANSDLDSVRYTRDLTPFLHAYFNQHSPSTVYLLDKAQVPPSLETTFAKRYEFDIDTSALMPAMDEARVVKTDHEIALIRRANDISSAAHRAVQRRLRSFTNEREVQALFEAECALRGAKRQAYDVIAGSGPNAATLHYDDNDQPLEGRQFLVLDAGCEFSCYASDITRTLPINGTFTSEARAVYRLVASMQNACIEAVKPGILYYALHVQASSIAQAGLFKLGILRGDPAAAWAAGTVAGFFPHGLGHHVGLETHDVTGNTRLLLSSTEAATIRASAGARITKRDMFSAEAFRRIPHAVASASLENITAFVAADIDPPTATSPSRTAAAATPPPPYRGRQTLKPGMVVTIEPGVYFCREYLEGYFRKSEKHRDFIDWDLLEDYYHVGGVRIEDDILVTSDGYENLTTAPKGSEMVAVVNGDDRVV</sequence>
<protein>
    <recommendedName>
        <fullName evidence="5">Xaa-Pro aminopeptidase</fullName>
        <ecNumber evidence="5">3.4.11.9</ecNumber>
    </recommendedName>
    <alternativeName>
        <fullName evidence="12">Aminoacylproline aminopeptidase</fullName>
    </alternativeName>
    <alternativeName>
        <fullName evidence="13">Prolidase</fullName>
    </alternativeName>
</protein>
<evidence type="ECO:0000313" key="16">
    <source>
        <dbReference type="EMBL" id="KAH7354193.1"/>
    </source>
</evidence>
<evidence type="ECO:0000256" key="1">
    <source>
        <dbReference type="ARBA" id="ARBA00001424"/>
    </source>
</evidence>
<dbReference type="SUPFAM" id="SSF55920">
    <property type="entry name" value="Creatinase/aminopeptidase"/>
    <property type="match status" value="1"/>
</dbReference>
<dbReference type="InterPro" id="IPR052433">
    <property type="entry name" value="X-Pro_dipept-like"/>
</dbReference>